<dbReference type="Proteomes" id="UP000734854">
    <property type="component" value="Unassembled WGS sequence"/>
</dbReference>
<gene>
    <name evidence="1" type="ORF">ZIOFF_009839</name>
</gene>
<accession>A0A8J5HID0</accession>
<reference evidence="1 2" key="1">
    <citation type="submission" date="2020-08" db="EMBL/GenBank/DDBJ databases">
        <title>Plant Genome Project.</title>
        <authorList>
            <person name="Zhang R.-G."/>
        </authorList>
    </citation>
    <scope>NUCLEOTIDE SEQUENCE [LARGE SCALE GENOMIC DNA]</scope>
    <source>
        <tissue evidence="1">Rhizome</tissue>
    </source>
</reference>
<dbReference type="AlphaFoldDB" id="A0A8J5HID0"/>
<proteinExistence type="predicted"/>
<name>A0A8J5HID0_ZINOF</name>
<comment type="caution">
    <text evidence="1">The sequence shown here is derived from an EMBL/GenBank/DDBJ whole genome shotgun (WGS) entry which is preliminary data.</text>
</comment>
<dbReference type="EMBL" id="JACMSC010000003">
    <property type="protein sequence ID" value="KAG6527713.1"/>
    <property type="molecule type" value="Genomic_DNA"/>
</dbReference>
<keyword evidence="2" id="KW-1185">Reference proteome</keyword>
<evidence type="ECO:0000313" key="1">
    <source>
        <dbReference type="EMBL" id="KAG6527713.1"/>
    </source>
</evidence>
<organism evidence="1 2">
    <name type="scientific">Zingiber officinale</name>
    <name type="common">Ginger</name>
    <name type="synonym">Amomum zingiber</name>
    <dbReference type="NCBI Taxonomy" id="94328"/>
    <lineage>
        <taxon>Eukaryota</taxon>
        <taxon>Viridiplantae</taxon>
        <taxon>Streptophyta</taxon>
        <taxon>Embryophyta</taxon>
        <taxon>Tracheophyta</taxon>
        <taxon>Spermatophyta</taxon>
        <taxon>Magnoliopsida</taxon>
        <taxon>Liliopsida</taxon>
        <taxon>Zingiberales</taxon>
        <taxon>Zingiberaceae</taxon>
        <taxon>Zingiber</taxon>
    </lineage>
</organism>
<protein>
    <submittedName>
        <fullName evidence="1">Uncharacterized protein</fullName>
    </submittedName>
</protein>
<evidence type="ECO:0000313" key="2">
    <source>
        <dbReference type="Proteomes" id="UP000734854"/>
    </source>
</evidence>
<sequence>MFGFLSKALKNLLVAGGCKQQDIRQIKKRGMNIVKGVADLIRRSSGNPTSEGGSTVHGDKYGAPYPRICFGFQKRLMRLPRVSLLAKQPLLSDPFGSSGSCSSFKSSLPRSIDIFLDSSFETSIVLLDAGEEALLNTLWQKYTNELDKVEKKKLLQAFLLQFIQTYENWDPVHSGQTSAELVTEPEDIIIGCSAGHPSEVVLILIQEIVCITSLLAESAVVKLKTLTSSLPVDEHFSNTLLERISFLQKILVRVVSIIFSFMELHTQRTGNIQTDIIRKHPREFSSSGSKKLFCETRIIWQQKAIVMVIEAGGVNWLVAPVEVPVSAKSKSLACQMYLQDTTKLDLERRSIL</sequence>